<feature type="chain" id="PRO_5001666190" evidence="1">
    <location>
        <begin position="22"/>
        <end position="229"/>
    </location>
</feature>
<name>A0A069S8N0_PHOVU</name>
<evidence type="ECO:0000313" key="3">
    <source>
        <dbReference type="EMBL" id="KDS47845.1"/>
    </source>
</evidence>
<feature type="signal peptide" evidence="1">
    <location>
        <begin position="1"/>
        <end position="21"/>
    </location>
</feature>
<sequence>METNKLILACLITLCSLPVAAQVKLGIEAGANLSNYITDSHSNPSDSKNMKVGFQAGLTVDYEFQNHLMLMSGLFFVRKGGNLKLGENYYGKDGINAYYRYPDVEVKMNYLQIPVKLGYNFHINDKLSLIPNVGLYAAYGFNAGESDLQMVGDGKLIHAGWKPLDGYGNTSDQAIRGFNHWDVGATAGIKAVIGKHYTISFDYNIGLNKAQSTYGLRNSTFQLSVGYRF</sequence>
<comment type="caution">
    <text evidence="3">The sequence shown here is derived from an EMBL/GenBank/DDBJ whole genome shotgun (WGS) entry which is preliminary data.</text>
</comment>
<evidence type="ECO:0000313" key="4">
    <source>
        <dbReference type="Proteomes" id="UP000027661"/>
    </source>
</evidence>
<reference evidence="3 4" key="1">
    <citation type="submission" date="2014-04" db="EMBL/GenBank/DDBJ databases">
        <authorList>
            <person name="Sears C."/>
            <person name="Carroll K."/>
            <person name="Sack B.R."/>
            <person name="Qadri F."/>
            <person name="Myers L.L."/>
            <person name="Chung G.-T."/>
            <person name="Escheverria P."/>
            <person name="Fraser C.M."/>
            <person name="Sadzewicz L."/>
            <person name="Shefchek K.A."/>
            <person name="Tallon L."/>
            <person name="Das S.P."/>
            <person name="Daugherty S."/>
            <person name="Mongodin E.F."/>
        </authorList>
    </citation>
    <scope>NUCLEOTIDE SEQUENCE [LARGE SCALE GENOMIC DNA]</scope>
    <source>
        <strain evidence="3 4">3975 RP4</strain>
    </source>
</reference>
<organism evidence="3 4">
    <name type="scientific">Phocaeicola vulgatus str. 3975 RP4</name>
    <dbReference type="NCBI Taxonomy" id="1339352"/>
    <lineage>
        <taxon>Bacteria</taxon>
        <taxon>Pseudomonadati</taxon>
        <taxon>Bacteroidota</taxon>
        <taxon>Bacteroidia</taxon>
        <taxon>Bacteroidales</taxon>
        <taxon>Bacteroidaceae</taxon>
        <taxon>Phocaeicola</taxon>
    </lineage>
</organism>
<dbReference type="PATRIC" id="fig|1339352.3.peg.3231"/>
<protein>
    <submittedName>
        <fullName evidence="3">Outer membrane insertion C-terminal signal domain protein</fullName>
    </submittedName>
</protein>
<dbReference type="Proteomes" id="UP000027661">
    <property type="component" value="Unassembled WGS sequence"/>
</dbReference>
<evidence type="ECO:0000256" key="1">
    <source>
        <dbReference type="SAM" id="SignalP"/>
    </source>
</evidence>
<proteinExistence type="predicted"/>
<dbReference type="Pfam" id="PF13568">
    <property type="entry name" value="OMP_b-brl_2"/>
    <property type="match status" value="1"/>
</dbReference>
<gene>
    <name evidence="3" type="ORF">M099_3408</name>
</gene>
<dbReference type="RefSeq" id="WP_005843954.1">
    <property type="nucleotide sequence ID" value="NZ_JNHM01000093.1"/>
</dbReference>
<feature type="domain" description="Outer membrane protein beta-barrel" evidence="2">
    <location>
        <begin position="23"/>
        <end position="209"/>
    </location>
</feature>
<evidence type="ECO:0000259" key="2">
    <source>
        <dbReference type="Pfam" id="PF13568"/>
    </source>
</evidence>
<accession>A0A069S8N0</accession>
<dbReference type="AlphaFoldDB" id="A0A069S8N0"/>
<dbReference type="InterPro" id="IPR025665">
    <property type="entry name" value="Beta-barrel_OMP_2"/>
</dbReference>
<dbReference type="SUPFAM" id="SSF56925">
    <property type="entry name" value="OMPA-like"/>
    <property type="match status" value="1"/>
</dbReference>
<dbReference type="EMBL" id="JNHM01000093">
    <property type="protein sequence ID" value="KDS47845.1"/>
    <property type="molecule type" value="Genomic_DNA"/>
</dbReference>
<keyword evidence="1" id="KW-0732">Signal</keyword>
<dbReference type="InterPro" id="IPR011250">
    <property type="entry name" value="OMP/PagP_B-barrel"/>
</dbReference>